<dbReference type="Pfam" id="PF13377">
    <property type="entry name" value="Peripla_BP_3"/>
    <property type="match status" value="1"/>
</dbReference>
<dbReference type="PANTHER" id="PTHR30146:SF153">
    <property type="entry name" value="LACTOSE OPERON REPRESSOR"/>
    <property type="match status" value="1"/>
</dbReference>
<evidence type="ECO:0000313" key="6">
    <source>
        <dbReference type="Proteomes" id="UP001160142"/>
    </source>
</evidence>
<dbReference type="PROSITE" id="PS00356">
    <property type="entry name" value="HTH_LACI_1"/>
    <property type="match status" value="1"/>
</dbReference>
<evidence type="ECO:0000256" key="3">
    <source>
        <dbReference type="ARBA" id="ARBA00023163"/>
    </source>
</evidence>
<dbReference type="PANTHER" id="PTHR30146">
    <property type="entry name" value="LACI-RELATED TRANSCRIPTIONAL REPRESSOR"/>
    <property type="match status" value="1"/>
</dbReference>
<dbReference type="InterPro" id="IPR028082">
    <property type="entry name" value="Peripla_BP_I"/>
</dbReference>
<protein>
    <submittedName>
        <fullName evidence="5">DNA-binding LacI/PurR family transcriptional regulator</fullName>
    </submittedName>
</protein>
<dbReference type="SUPFAM" id="SSF47413">
    <property type="entry name" value="lambda repressor-like DNA-binding domains"/>
    <property type="match status" value="1"/>
</dbReference>
<evidence type="ECO:0000256" key="1">
    <source>
        <dbReference type="ARBA" id="ARBA00023015"/>
    </source>
</evidence>
<keyword evidence="2 5" id="KW-0238">DNA-binding</keyword>
<reference evidence="5 6" key="1">
    <citation type="submission" date="2023-04" db="EMBL/GenBank/DDBJ databases">
        <title>Genome Encyclopedia of Bacteria and Archaea VI: Functional Genomics of Type Strains.</title>
        <authorList>
            <person name="Whitman W."/>
        </authorList>
    </citation>
    <scope>NUCLEOTIDE SEQUENCE [LARGE SCALE GENOMIC DNA]</scope>
    <source>
        <strain evidence="5 6">SG_E_30_P1</strain>
    </source>
</reference>
<sequence length="340" mass="36838">MESEEAVATIGDVARAAGVSRSTVSYALSGNRPISRETRERIDQAILELGFTVNAGARALATAQTKAIGLLSQFHRDEFAPAMLQYIRSVSDAARELGYDVLFVTDIDGSAAVRRITSSNMVDGVVLLDVTHADPRLDALRAARQPGALVGLPGDTEGLDVFDLDFGESARVMVDHLYSLGHREIILVSPPKHVFERGGAYGWRFRDAAIERAGRYGIRIHPYYGESQQPEITVNIDAILDARPTATAMIVHNDATIAALPMVLQRRGVRVPDDLSVVSLYAQDFGRTFSLPYTAVESSPDKLGRMAVQQLVRRIIDPGQAGPAVVKFVAPELVDRGSTA</sequence>
<proteinExistence type="predicted"/>
<dbReference type="Pfam" id="PF00356">
    <property type="entry name" value="LacI"/>
    <property type="match status" value="1"/>
</dbReference>
<keyword evidence="6" id="KW-1185">Reference proteome</keyword>
<dbReference type="InterPro" id="IPR010982">
    <property type="entry name" value="Lambda_DNA-bd_dom_sf"/>
</dbReference>
<keyword evidence="1" id="KW-0805">Transcription regulation</keyword>
<gene>
    <name evidence="5" type="ORF">M2152_002787</name>
</gene>
<dbReference type="SUPFAM" id="SSF53822">
    <property type="entry name" value="Periplasmic binding protein-like I"/>
    <property type="match status" value="1"/>
</dbReference>
<organism evidence="5 6">
    <name type="scientific">Antiquaquibacter oligotrophicus</name>
    <dbReference type="NCBI Taxonomy" id="2880260"/>
    <lineage>
        <taxon>Bacteria</taxon>
        <taxon>Bacillati</taxon>
        <taxon>Actinomycetota</taxon>
        <taxon>Actinomycetes</taxon>
        <taxon>Micrococcales</taxon>
        <taxon>Microbacteriaceae</taxon>
        <taxon>Antiquaquibacter</taxon>
    </lineage>
</organism>
<dbReference type="EMBL" id="JARXVQ010000001">
    <property type="protein sequence ID" value="MDH6182605.1"/>
    <property type="molecule type" value="Genomic_DNA"/>
</dbReference>
<feature type="domain" description="HTH lacI-type" evidence="4">
    <location>
        <begin position="8"/>
        <end position="62"/>
    </location>
</feature>
<dbReference type="PROSITE" id="PS50932">
    <property type="entry name" value="HTH_LACI_2"/>
    <property type="match status" value="1"/>
</dbReference>
<dbReference type="Proteomes" id="UP001160142">
    <property type="component" value="Unassembled WGS sequence"/>
</dbReference>
<dbReference type="GO" id="GO:0003677">
    <property type="term" value="F:DNA binding"/>
    <property type="evidence" value="ECO:0007669"/>
    <property type="project" value="UniProtKB-KW"/>
</dbReference>
<keyword evidence="3" id="KW-0804">Transcription</keyword>
<dbReference type="Gene3D" id="3.40.50.2300">
    <property type="match status" value="2"/>
</dbReference>
<dbReference type="SMART" id="SM00354">
    <property type="entry name" value="HTH_LACI"/>
    <property type="match status" value="1"/>
</dbReference>
<dbReference type="InterPro" id="IPR000843">
    <property type="entry name" value="HTH_LacI"/>
</dbReference>
<evidence type="ECO:0000313" key="5">
    <source>
        <dbReference type="EMBL" id="MDH6182605.1"/>
    </source>
</evidence>
<evidence type="ECO:0000256" key="2">
    <source>
        <dbReference type="ARBA" id="ARBA00023125"/>
    </source>
</evidence>
<evidence type="ECO:0000259" key="4">
    <source>
        <dbReference type="PROSITE" id="PS50932"/>
    </source>
</evidence>
<accession>A0ABT6KS34</accession>
<name>A0ABT6KS34_9MICO</name>
<dbReference type="Gene3D" id="1.10.260.40">
    <property type="entry name" value="lambda repressor-like DNA-binding domains"/>
    <property type="match status" value="1"/>
</dbReference>
<dbReference type="CDD" id="cd06267">
    <property type="entry name" value="PBP1_LacI_sugar_binding-like"/>
    <property type="match status" value="1"/>
</dbReference>
<dbReference type="CDD" id="cd01392">
    <property type="entry name" value="HTH_LacI"/>
    <property type="match status" value="1"/>
</dbReference>
<comment type="caution">
    <text evidence="5">The sequence shown here is derived from an EMBL/GenBank/DDBJ whole genome shotgun (WGS) entry which is preliminary data.</text>
</comment>
<dbReference type="InterPro" id="IPR046335">
    <property type="entry name" value="LacI/GalR-like_sensor"/>
</dbReference>